<dbReference type="eggNOG" id="arCOG11840">
    <property type="taxonomic scope" value="Archaea"/>
</dbReference>
<dbReference type="Proteomes" id="UP000184203">
    <property type="component" value="Unassembled WGS sequence"/>
</dbReference>
<dbReference type="PATRIC" id="fig|797209.4.peg.1723"/>
<reference evidence="5" key="3">
    <citation type="submission" date="2016-11" db="EMBL/GenBank/DDBJ databases">
        <authorList>
            <person name="Varghese N."/>
            <person name="Submissions S."/>
        </authorList>
    </citation>
    <scope>NUCLEOTIDE SEQUENCE [LARGE SCALE GENOMIC DNA]</scope>
    <source>
        <strain evidence="5">DX253</strain>
    </source>
</reference>
<keyword evidence="1" id="KW-1133">Transmembrane helix</keyword>
<name>E7QSF0_HALPU</name>
<accession>E7QSF0</accession>
<dbReference type="RefSeq" id="WP_007978889.1">
    <property type="nucleotide sequence ID" value="NZ_AEMG01000006.1"/>
</dbReference>
<dbReference type="AlphaFoldDB" id="E7QSF0"/>
<dbReference type="Proteomes" id="UP000003751">
    <property type="component" value="Unassembled WGS sequence"/>
</dbReference>
<feature type="transmembrane region" description="Helical" evidence="1">
    <location>
        <begin position="65"/>
        <end position="89"/>
    </location>
</feature>
<evidence type="ECO:0000313" key="2">
    <source>
        <dbReference type="EMBL" id="EFW92919.1"/>
    </source>
</evidence>
<keyword evidence="1" id="KW-0472">Membrane</keyword>
<feature type="transmembrane region" description="Helical" evidence="1">
    <location>
        <begin position="40"/>
        <end position="59"/>
    </location>
</feature>
<protein>
    <submittedName>
        <fullName evidence="2">Uncharacterized protein</fullName>
    </submittedName>
</protein>
<proteinExistence type="predicted"/>
<dbReference type="OrthoDB" id="247873at2157"/>
<reference evidence="2 4" key="1">
    <citation type="journal article" date="2014" name="ISME J.">
        <title>Trehalose/2-sulfotrehalose biosynthesis and glycine-betaine uptake are widely spread mechanisms for osmoadaptation in the Halobacteriales.</title>
        <authorList>
            <person name="Youssef N.H."/>
            <person name="Savage-Ashlock K.N."/>
            <person name="McCully A.L."/>
            <person name="Luedtke B."/>
            <person name="Shaw E.I."/>
            <person name="Hoff W.D."/>
            <person name="Elshahed M.S."/>
        </authorList>
    </citation>
    <scope>NUCLEOTIDE SEQUENCE [LARGE SCALE GENOMIC DNA]</scope>
    <source>
        <strain evidence="2 4">DX253</strain>
    </source>
</reference>
<organism evidence="2 4">
    <name type="scientific">Haladaptatus paucihalophilus DX253</name>
    <dbReference type="NCBI Taxonomy" id="797209"/>
    <lineage>
        <taxon>Archaea</taxon>
        <taxon>Methanobacteriati</taxon>
        <taxon>Methanobacteriota</taxon>
        <taxon>Stenosarchaea group</taxon>
        <taxon>Halobacteria</taxon>
        <taxon>Halobacteriales</taxon>
        <taxon>Haladaptataceae</taxon>
        <taxon>Haladaptatus</taxon>
    </lineage>
</organism>
<evidence type="ECO:0000313" key="4">
    <source>
        <dbReference type="Proteomes" id="UP000003751"/>
    </source>
</evidence>
<evidence type="ECO:0000313" key="3">
    <source>
        <dbReference type="EMBL" id="SHK08854.1"/>
    </source>
</evidence>
<reference evidence="3" key="2">
    <citation type="submission" date="2016-11" db="EMBL/GenBank/DDBJ databases">
        <authorList>
            <person name="Jaros S."/>
            <person name="Januszkiewicz K."/>
            <person name="Wedrychowicz H."/>
        </authorList>
    </citation>
    <scope>NUCLEOTIDE SEQUENCE [LARGE SCALE GENOMIC DNA]</scope>
    <source>
        <strain evidence="3">DX253</strain>
    </source>
</reference>
<feature type="transmembrane region" description="Helical" evidence="1">
    <location>
        <begin position="16"/>
        <end position="33"/>
    </location>
</feature>
<evidence type="ECO:0000256" key="1">
    <source>
        <dbReference type="SAM" id="Phobius"/>
    </source>
</evidence>
<keyword evidence="1" id="KW-0812">Transmembrane</keyword>
<dbReference type="EMBL" id="FRAN01000001">
    <property type="protein sequence ID" value="SHK08854.1"/>
    <property type="molecule type" value="Genomic_DNA"/>
</dbReference>
<gene>
    <name evidence="3" type="ORF">SAMN05444342_0532</name>
    <name evidence="2" type="ORF">ZOD2009_08614</name>
</gene>
<dbReference type="STRING" id="797209.GCA_000376445_00406"/>
<dbReference type="EMBL" id="AEMG01000006">
    <property type="protein sequence ID" value="EFW92919.1"/>
    <property type="molecule type" value="Genomic_DNA"/>
</dbReference>
<evidence type="ECO:0000313" key="5">
    <source>
        <dbReference type="Proteomes" id="UP000184203"/>
    </source>
</evidence>
<keyword evidence="5" id="KW-1185">Reference proteome</keyword>
<sequence length="97" mass="10553">MSGAVNVRRLFLGRSVWVWYLLLVGPVALGAFDTRLMTPLALPGYVALTIGSAFGSYLFPTLELWVFWGPLLVGAYFVSVALAAASHAVRETFVAFK</sequence>